<gene>
    <name evidence="1" type="ORF">DERP_000343</name>
</gene>
<reference evidence="1 2" key="1">
    <citation type="journal article" date="2018" name="J. Allergy Clin. Immunol.">
        <title>High-quality assembly of Dermatophagoides pteronyssinus genome and transcriptome reveals a wide range of novel allergens.</title>
        <authorList>
            <person name="Liu X.Y."/>
            <person name="Yang K.Y."/>
            <person name="Wang M.Q."/>
            <person name="Kwok J.S."/>
            <person name="Zeng X."/>
            <person name="Yang Z."/>
            <person name="Xiao X.J."/>
            <person name="Lau C.P."/>
            <person name="Li Y."/>
            <person name="Huang Z.M."/>
            <person name="Ba J.G."/>
            <person name="Yim A.K."/>
            <person name="Ouyang C.Y."/>
            <person name="Ngai S.M."/>
            <person name="Chan T.F."/>
            <person name="Leung E.L."/>
            <person name="Liu L."/>
            <person name="Liu Z.G."/>
            <person name="Tsui S.K."/>
        </authorList>
    </citation>
    <scope>NUCLEOTIDE SEQUENCE [LARGE SCALE GENOMIC DNA]</scope>
    <source>
        <strain evidence="1">Derp</strain>
    </source>
</reference>
<comment type="caution">
    <text evidence="1">The sequence shown here is derived from an EMBL/GenBank/DDBJ whole genome shotgun (WGS) entry which is preliminary data.</text>
</comment>
<evidence type="ECO:0000313" key="1">
    <source>
        <dbReference type="EMBL" id="KAH9415849.1"/>
    </source>
</evidence>
<keyword evidence="2" id="KW-1185">Reference proteome</keyword>
<reference evidence="1 2" key="2">
    <citation type="journal article" date="2022" name="Mol. Biol. Evol.">
        <title>Comparative Genomics Reveals Insights into the Divergent Evolution of Astigmatic Mites and Household Pest Adaptations.</title>
        <authorList>
            <person name="Xiong Q."/>
            <person name="Wan A.T."/>
            <person name="Liu X."/>
            <person name="Fung C.S."/>
            <person name="Xiao X."/>
            <person name="Malainual N."/>
            <person name="Hou J."/>
            <person name="Wang L."/>
            <person name="Wang M."/>
            <person name="Yang K.Y."/>
            <person name="Cui Y."/>
            <person name="Leung E.L."/>
            <person name="Nong W."/>
            <person name="Shin S.K."/>
            <person name="Au S.W."/>
            <person name="Jeong K.Y."/>
            <person name="Chew F.T."/>
            <person name="Hui J.H."/>
            <person name="Leung T.F."/>
            <person name="Tungtrongchitr A."/>
            <person name="Zhong N."/>
            <person name="Liu Z."/>
            <person name="Tsui S.K."/>
        </authorList>
    </citation>
    <scope>NUCLEOTIDE SEQUENCE [LARGE SCALE GENOMIC DNA]</scope>
    <source>
        <strain evidence="1">Derp</strain>
    </source>
</reference>
<accession>A0ABQ8IZY8</accession>
<proteinExistence type="predicted"/>
<protein>
    <submittedName>
        <fullName evidence="1">Uncharacterized protein</fullName>
    </submittedName>
</protein>
<evidence type="ECO:0000313" key="2">
    <source>
        <dbReference type="Proteomes" id="UP000887458"/>
    </source>
</evidence>
<sequence>MKMPMGSLFIINKFEIEILMINLIIMMRTLGPKTINMHFQFSIINRDLNLNLKFKWKLILQFCLIGT</sequence>
<organism evidence="1 2">
    <name type="scientific">Dermatophagoides pteronyssinus</name>
    <name type="common">European house dust mite</name>
    <dbReference type="NCBI Taxonomy" id="6956"/>
    <lineage>
        <taxon>Eukaryota</taxon>
        <taxon>Metazoa</taxon>
        <taxon>Ecdysozoa</taxon>
        <taxon>Arthropoda</taxon>
        <taxon>Chelicerata</taxon>
        <taxon>Arachnida</taxon>
        <taxon>Acari</taxon>
        <taxon>Acariformes</taxon>
        <taxon>Sarcoptiformes</taxon>
        <taxon>Astigmata</taxon>
        <taxon>Psoroptidia</taxon>
        <taxon>Analgoidea</taxon>
        <taxon>Pyroglyphidae</taxon>
        <taxon>Dermatophagoidinae</taxon>
        <taxon>Dermatophagoides</taxon>
    </lineage>
</organism>
<dbReference type="Proteomes" id="UP000887458">
    <property type="component" value="Unassembled WGS sequence"/>
</dbReference>
<name>A0ABQ8IZY8_DERPT</name>
<dbReference type="EMBL" id="NJHN03000095">
    <property type="protein sequence ID" value="KAH9415849.1"/>
    <property type="molecule type" value="Genomic_DNA"/>
</dbReference>